<feature type="compositionally biased region" description="Low complexity" evidence="1">
    <location>
        <begin position="160"/>
        <end position="172"/>
    </location>
</feature>
<feature type="compositionally biased region" description="Low complexity" evidence="1">
    <location>
        <begin position="231"/>
        <end position="243"/>
    </location>
</feature>
<feature type="compositionally biased region" description="Basic residues" evidence="1">
    <location>
        <begin position="90"/>
        <end position="100"/>
    </location>
</feature>
<sequence>ALPPARRLPRARARRRCPDPGTEAGWRAARSHARDPRLRRRRPPGRPDRGGGGHQGDHVQRGARGGVRAPGAGHPPGAGGFRGPGSRRAPGARRARRRGSPRPEGHRREDRGVGRRGEHHRRRPVQADPGALPDGVAVPLRAAARRTRLPRRPPPRAPRADAPPAHGAALHPEAARGEQAGRRYRDRRGDPPRVRDAARDRAEAPRDGRLPPDRRLPRGVQGGPRPRARQGRLAPRRAAQGRQLRPHRQARVDGPGEQGARRRPRLAPPRRDGHRVQRRDVLAQPRSAQPAGGNGVRLPHHPGGSCAAGRGQGAPHPDHPGHRLRRRARGPGPRRHRVQQVEGGRRLQHARGRLPRPARRRAGGDPRGRAGLAPAVVRGGDRRAQAGRHPPPVRHPRLPGAPHEVRRRADHAPERRRRVHPRGGPQPDPREPRPAEGDAAHARRSARERLRLHAAV</sequence>
<name>A0A6J4K4R6_9BACT</name>
<reference evidence="2" key="1">
    <citation type="submission" date="2020-02" db="EMBL/GenBank/DDBJ databases">
        <authorList>
            <person name="Meier V. D."/>
        </authorList>
    </citation>
    <scope>NUCLEOTIDE SEQUENCE</scope>
    <source>
        <strain evidence="2">AVDCRST_MAG40</strain>
    </source>
</reference>
<proteinExistence type="predicted"/>
<evidence type="ECO:0000256" key="1">
    <source>
        <dbReference type="SAM" id="MobiDB-lite"/>
    </source>
</evidence>
<dbReference type="AlphaFoldDB" id="A0A6J4K4R6"/>
<feature type="compositionally biased region" description="Basic and acidic residues" evidence="1">
    <location>
        <begin position="45"/>
        <end position="60"/>
    </location>
</feature>
<organism evidence="2">
    <name type="scientific">uncultured Gemmatimonadaceae bacterium</name>
    <dbReference type="NCBI Taxonomy" id="246130"/>
    <lineage>
        <taxon>Bacteria</taxon>
        <taxon>Pseudomonadati</taxon>
        <taxon>Gemmatimonadota</taxon>
        <taxon>Gemmatimonadia</taxon>
        <taxon>Gemmatimonadales</taxon>
        <taxon>Gemmatimonadaceae</taxon>
        <taxon>environmental samples</taxon>
    </lineage>
</organism>
<dbReference type="EMBL" id="CADCTX010000005">
    <property type="protein sequence ID" value="CAA9295562.1"/>
    <property type="molecule type" value="Genomic_DNA"/>
</dbReference>
<feature type="region of interest" description="Disordered" evidence="1">
    <location>
        <begin position="1"/>
        <end position="456"/>
    </location>
</feature>
<feature type="non-terminal residue" evidence="2">
    <location>
        <position position="1"/>
    </location>
</feature>
<feature type="compositionally biased region" description="Basic and acidic residues" evidence="1">
    <location>
        <begin position="428"/>
        <end position="456"/>
    </location>
</feature>
<dbReference type="EC" id="5.2.1.8" evidence="2"/>
<dbReference type="GO" id="GO:0003755">
    <property type="term" value="F:peptidyl-prolyl cis-trans isomerase activity"/>
    <property type="evidence" value="ECO:0007669"/>
    <property type="project" value="UniProtKB-EC"/>
</dbReference>
<evidence type="ECO:0000313" key="2">
    <source>
        <dbReference type="EMBL" id="CAA9295562.1"/>
    </source>
</evidence>
<feature type="non-terminal residue" evidence="2">
    <location>
        <position position="456"/>
    </location>
</feature>
<protein>
    <submittedName>
        <fullName evidence="2">Survival protein SurA (Peptidyl-prolyl cis-trans isomerase SurA)</fullName>
        <ecNumber evidence="2">5.2.1.8</ecNumber>
    </submittedName>
</protein>
<feature type="compositionally biased region" description="Basic and acidic residues" evidence="1">
    <location>
        <begin position="269"/>
        <end position="281"/>
    </location>
</feature>
<feature type="compositionally biased region" description="Basic and acidic residues" evidence="1">
    <location>
        <begin position="101"/>
        <end position="116"/>
    </location>
</feature>
<gene>
    <name evidence="2" type="ORF">AVDCRST_MAG40-22</name>
</gene>
<feature type="compositionally biased region" description="Basic residues" evidence="1">
    <location>
        <begin position="322"/>
        <end position="338"/>
    </location>
</feature>
<feature type="compositionally biased region" description="Basic residues" evidence="1">
    <location>
        <begin position="346"/>
        <end position="361"/>
    </location>
</feature>
<feature type="compositionally biased region" description="Basic and acidic residues" evidence="1">
    <location>
        <begin position="173"/>
        <end position="216"/>
    </location>
</feature>
<feature type="compositionally biased region" description="Basic residues" evidence="1">
    <location>
        <begin position="405"/>
        <end position="421"/>
    </location>
</feature>
<keyword evidence="2" id="KW-0413">Isomerase</keyword>
<feature type="compositionally biased region" description="Basic residues" evidence="1">
    <location>
        <begin position="143"/>
        <end position="154"/>
    </location>
</feature>
<feature type="compositionally biased region" description="Gly residues" evidence="1">
    <location>
        <begin position="74"/>
        <end position="83"/>
    </location>
</feature>
<accession>A0A6J4K4R6</accession>